<dbReference type="Proteomes" id="UP000637061">
    <property type="component" value="Unassembled WGS sequence"/>
</dbReference>
<organism evidence="1 2">
    <name type="scientific">Pseudomonas putida</name>
    <name type="common">Arthrobacter siderocapsulatus</name>
    <dbReference type="NCBI Taxonomy" id="303"/>
    <lineage>
        <taxon>Bacteria</taxon>
        <taxon>Pseudomonadati</taxon>
        <taxon>Pseudomonadota</taxon>
        <taxon>Gammaproteobacteria</taxon>
        <taxon>Pseudomonadales</taxon>
        <taxon>Pseudomonadaceae</taxon>
        <taxon>Pseudomonas</taxon>
    </lineage>
</organism>
<dbReference type="EMBL" id="JAEHTE010000002">
    <property type="protein sequence ID" value="MBI6882922.1"/>
    <property type="molecule type" value="Genomic_DNA"/>
</dbReference>
<accession>A0A8I1JGL0</accession>
<reference evidence="1" key="1">
    <citation type="submission" date="2020-12" db="EMBL/GenBank/DDBJ databases">
        <title>Enhanced detection system for hospital associated transmission using whole genome sequencing surveillance.</title>
        <authorList>
            <person name="Harrison L.H."/>
            <person name="Van Tyne D."/>
            <person name="Marsh J.W."/>
            <person name="Griffith M.P."/>
            <person name="Snyder D.J."/>
            <person name="Cooper V.S."/>
            <person name="Mustapha M."/>
        </authorList>
    </citation>
    <scope>NUCLEOTIDE SEQUENCE</scope>
    <source>
        <strain evidence="1">PSB00042</strain>
    </source>
</reference>
<proteinExistence type="predicted"/>
<sequence length="151" mass="16388">MSNLEEPAWSESPGMPTAVETKIRMSLSEALMESLDVKLLSLGSGGGLLTPILVDWVKSSGGRHGGRLSAYLQDPGSSLSIAKHPKNQVNLLDESIKIQDVREILIIGSNVAVFDAGGQIFIQRTKEFIDSGNRIIRSLSRITTLIESKKK</sequence>
<evidence type="ECO:0000313" key="1">
    <source>
        <dbReference type="EMBL" id="MBI6882922.1"/>
    </source>
</evidence>
<dbReference type="RefSeq" id="WP_198746546.1">
    <property type="nucleotide sequence ID" value="NZ_JAEHTE010000002.1"/>
</dbReference>
<dbReference type="AlphaFoldDB" id="A0A8I1JGL0"/>
<comment type="caution">
    <text evidence="1">The sequence shown here is derived from an EMBL/GenBank/DDBJ whole genome shotgun (WGS) entry which is preliminary data.</text>
</comment>
<name>A0A8I1JGL0_PSEPU</name>
<protein>
    <submittedName>
        <fullName evidence="1">Uncharacterized protein</fullName>
    </submittedName>
</protein>
<gene>
    <name evidence="1" type="ORF">JEU22_03270</name>
</gene>
<evidence type="ECO:0000313" key="2">
    <source>
        <dbReference type="Proteomes" id="UP000637061"/>
    </source>
</evidence>